<dbReference type="Gramene" id="PRQ33335">
    <property type="protein sequence ID" value="PRQ33335"/>
    <property type="gene ID" value="RchiOBHm_Chr5g0056451"/>
</dbReference>
<proteinExistence type="predicted"/>
<dbReference type="EMBL" id="PDCK01000043">
    <property type="protein sequence ID" value="PRQ33335.1"/>
    <property type="molecule type" value="Genomic_DNA"/>
</dbReference>
<name>A0A2P6QGN3_ROSCH</name>
<evidence type="ECO:0000313" key="2">
    <source>
        <dbReference type="Proteomes" id="UP000238479"/>
    </source>
</evidence>
<sequence>MKISYSWIWTSFEFRSNVAIEWGVLSYRKRAQYGLISPPLLLCQTAARRHRYCVFFFRNSFSNHLTFVIKTFQYHMDPRMRIGELETNIIMWTRVCTQVTSMLSIWFFPLLQNHSSQHSVLLYEFARVLKYGV</sequence>
<gene>
    <name evidence="1" type="ORF">RchiOBHm_Chr5g0056451</name>
</gene>
<organism evidence="1 2">
    <name type="scientific">Rosa chinensis</name>
    <name type="common">China rose</name>
    <dbReference type="NCBI Taxonomy" id="74649"/>
    <lineage>
        <taxon>Eukaryota</taxon>
        <taxon>Viridiplantae</taxon>
        <taxon>Streptophyta</taxon>
        <taxon>Embryophyta</taxon>
        <taxon>Tracheophyta</taxon>
        <taxon>Spermatophyta</taxon>
        <taxon>Magnoliopsida</taxon>
        <taxon>eudicotyledons</taxon>
        <taxon>Gunneridae</taxon>
        <taxon>Pentapetalae</taxon>
        <taxon>rosids</taxon>
        <taxon>fabids</taxon>
        <taxon>Rosales</taxon>
        <taxon>Rosaceae</taxon>
        <taxon>Rosoideae</taxon>
        <taxon>Rosoideae incertae sedis</taxon>
        <taxon>Rosa</taxon>
    </lineage>
</organism>
<dbReference type="Proteomes" id="UP000238479">
    <property type="component" value="Chromosome 5"/>
</dbReference>
<comment type="caution">
    <text evidence="1">The sequence shown here is derived from an EMBL/GenBank/DDBJ whole genome shotgun (WGS) entry which is preliminary data.</text>
</comment>
<evidence type="ECO:0000313" key="1">
    <source>
        <dbReference type="EMBL" id="PRQ33335.1"/>
    </source>
</evidence>
<dbReference type="AlphaFoldDB" id="A0A2P6QGN3"/>
<accession>A0A2P6QGN3</accession>
<keyword evidence="2" id="KW-1185">Reference proteome</keyword>
<reference evidence="1 2" key="1">
    <citation type="journal article" date="2018" name="Nat. Genet.">
        <title>The Rosa genome provides new insights in the design of modern roses.</title>
        <authorList>
            <person name="Bendahmane M."/>
        </authorList>
    </citation>
    <scope>NUCLEOTIDE SEQUENCE [LARGE SCALE GENOMIC DNA]</scope>
    <source>
        <strain evidence="2">cv. Old Blush</strain>
    </source>
</reference>
<protein>
    <submittedName>
        <fullName evidence="1">Uncharacterized protein</fullName>
    </submittedName>
</protein>